<evidence type="ECO:0000256" key="1">
    <source>
        <dbReference type="ARBA" id="ARBA00004141"/>
    </source>
</evidence>
<evidence type="ECO:0000256" key="7">
    <source>
        <dbReference type="ARBA" id="ARBA00023315"/>
    </source>
</evidence>
<organism evidence="13 14">
    <name type="scientific">Plectus sambesii</name>
    <dbReference type="NCBI Taxonomy" id="2011161"/>
    <lineage>
        <taxon>Eukaryota</taxon>
        <taxon>Metazoa</taxon>
        <taxon>Ecdysozoa</taxon>
        <taxon>Nematoda</taxon>
        <taxon>Chromadorea</taxon>
        <taxon>Plectida</taxon>
        <taxon>Plectina</taxon>
        <taxon>Plectoidea</taxon>
        <taxon>Plectidae</taxon>
        <taxon>Plectus</taxon>
    </lineage>
</organism>
<dbReference type="GO" id="GO:0005783">
    <property type="term" value="C:endoplasmic reticulum"/>
    <property type="evidence" value="ECO:0007669"/>
    <property type="project" value="TreeGrafter"/>
</dbReference>
<feature type="transmembrane region" description="Helical" evidence="12">
    <location>
        <begin position="365"/>
        <end position="382"/>
    </location>
</feature>
<dbReference type="EC" id="2.3.1.250" evidence="9"/>
<dbReference type="PANTHER" id="PTHR13906">
    <property type="entry name" value="PORCUPINE"/>
    <property type="match status" value="1"/>
</dbReference>
<dbReference type="PANTHER" id="PTHR13906:SF12">
    <property type="entry name" value="PROTEIN-SERINE O-PALMITOLEOYLTRANSFERASE PORCUPINE"/>
    <property type="match status" value="1"/>
</dbReference>
<comment type="similarity">
    <text evidence="8">Belongs to the membrane-bound acyltransferase family. Porcupine subfamily.</text>
</comment>
<evidence type="ECO:0000256" key="8">
    <source>
        <dbReference type="ARBA" id="ARBA00038269"/>
    </source>
</evidence>
<proteinExistence type="inferred from homology"/>
<evidence type="ECO:0000256" key="3">
    <source>
        <dbReference type="ARBA" id="ARBA00022687"/>
    </source>
</evidence>
<comment type="subcellular location">
    <subcellularLocation>
        <location evidence="1">Membrane</location>
        <topology evidence="1">Multi-pass membrane protein</topology>
    </subcellularLocation>
</comment>
<dbReference type="AlphaFoldDB" id="A0A914USQ4"/>
<evidence type="ECO:0000256" key="5">
    <source>
        <dbReference type="ARBA" id="ARBA00022989"/>
    </source>
</evidence>
<reference evidence="14" key="1">
    <citation type="submission" date="2022-11" db="UniProtKB">
        <authorList>
            <consortium name="WormBaseParasite"/>
        </authorList>
    </citation>
    <scope>IDENTIFICATION</scope>
</reference>
<feature type="transmembrane region" description="Helical" evidence="12">
    <location>
        <begin position="139"/>
        <end position="157"/>
    </location>
</feature>
<keyword evidence="2" id="KW-0808">Transferase</keyword>
<sequence>MEDAWDGFDEDMLDEMGISPEDYQEYLQQYHSQSYGQTEEVFAGRPPWRKMLVDCAQPVLFAPDTQRLVTYIVALCLLQRFINNLVFLPSRVKSLTTGILGVCALYLTMDKETLLPLVGLFGVFVLIILWSAKEKRSCGVFVTLFSAAAMLTFQIHLPSKQFTKLRGALMIFVMKMVSVGVDLDASALNAVPSDAATLFGYCFDVSSVLFGPWFRFADHWTMLNQPSAILEQIKSILRGCVKLAFCLFFLVYSSCLVDWLIPDNAAYISRWLTAFRDAQSYRSSHYFVSFIAEAYVLLAGFDLGKTVVTSPLHIELPRSLVETVVHWNVPMHRWLRHYVFERVRKLGAGTAVICTYVASSFLHGLNFQLSAVLLSLGFYTYAEHVLREKLARTYNACIRARKCAPDCSHQNKKSHMVVMLVNFLFFVLAVFHLTYLGMPFVSAGDDDEHGYSWKHTWTVWRRFSFISHWVAALTLYFAWAI</sequence>
<protein>
    <recommendedName>
        <fullName evidence="10">Protein-serine O-palmitoleoyltransferase porcupine</fullName>
        <ecNumber evidence="9">2.3.1.250</ecNumber>
    </recommendedName>
</protein>
<evidence type="ECO:0000256" key="11">
    <source>
        <dbReference type="ARBA" id="ARBA00047978"/>
    </source>
</evidence>
<dbReference type="Pfam" id="PF03062">
    <property type="entry name" value="MBOAT"/>
    <property type="match status" value="1"/>
</dbReference>
<dbReference type="GO" id="GO:0030258">
    <property type="term" value="P:lipid modification"/>
    <property type="evidence" value="ECO:0007669"/>
    <property type="project" value="TreeGrafter"/>
</dbReference>
<keyword evidence="13" id="KW-1185">Reference proteome</keyword>
<evidence type="ECO:0000256" key="10">
    <source>
        <dbReference type="ARBA" id="ARBA00040371"/>
    </source>
</evidence>
<dbReference type="GO" id="GO:0017147">
    <property type="term" value="F:Wnt-protein binding"/>
    <property type="evidence" value="ECO:0007669"/>
    <property type="project" value="TreeGrafter"/>
</dbReference>
<feature type="transmembrane region" description="Helical" evidence="12">
    <location>
        <begin position="236"/>
        <end position="261"/>
    </location>
</feature>
<keyword evidence="5 12" id="KW-1133">Transmembrane helix</keyword>
<feature type="transmembrane region" description="Helical" evidence="12">
    <location>
        <begin position="417"/>
        <end position="438"/>
    </location>
</feature>
<dbReference type="GO" id="GO:0061355">
    <property type="term" value="P:Wnt protein secretion"/>
    <property type="evidence" value="ECO:0007669"/>
    <property type="project" value="TreeGrafter"/>
</dbReference>
<evidence type="ECO:0000256" key="6">
    <source>
        <dbReference type="ARBA" id="ARBA00023136"/>
    </source>
</evidence>
<name>A0A914USQ4_9BILA</name>
<dbReference type="GO" id="GO:1990698">
    <property type="term" value="F:palmitoleoyltransferase activity"/>
    <property type="evidence" value="ECO:0007669"/>
    <property type="project" value="UniProtKB-EC"/>
</dbReference>
<dbReference type="GO" id="GO:0016020">
    <property type="term" value="C:membrane"/>
    <property type="evidence" value="ECO:0007669"/>
    <property type="project" value="UniProtKB-SubCell"/>
</dbReference>
<evidence type="ECO:0000256" key="2">
    <source>
        <dbReference type="ARBA" id="ARBA00022679"/>
    </source>
</evidence>
<keyword evidence="3" id="KW-0879">Wnt signaling pathway</keyword>
<keyword evidence="7" id="KW-0012">Acyltransferase</keyword>
<comment type="catalytic activity">
    <reaction evidence="11">
        <text>[Wnt protein]-L-serine + (9Z)-hexadecenoyl-CoA = [Wnt protein]-O-(9Z)-hexadecenoyl-L-serine + CoA</text>
        <dbReference type="Rhea" id="RHEA:45336"/>
        <dbReference type="Rhea" id="RHEA-COMP:11170"/>
        <dbReference type="Rhea" id="RHEA-COMP:11171"/>
        <dbReference type="ChEBI" id="CHEBI:29999"/>
        <dbReference type="ChEBI" id="CHEBI:57287"/>
        <dbReference type="ChEBI" id="CHEBI:61540"/>
        <dbReference type="ChEBI" id="CHEBI:85189"/>
        <dbReference type="EC" id="2.3.1.250"/>
    </reaction>
</comment>
<keyword evidence="4 12" id="KW-0812">Transmembrane</keyword>
<feature type="transmembrane region" description="Helical" evidence="12">
    <location>
        <begin position="458"/>
        <end position="479"/>
    </location>
</feature>
<evidence type="ECO:0000313" key="14">
    <source>
        <dbReference type="WBParaSite" id="PSAMB.scaffold1186size34750.g11491.t1"/>
    </source>
</evidence>
<keyword evidence="6 12" id="KW-0472">Membrane</keyword>
<feature type="transmembrane region" description="Helical" evidence="12">
    <location>
        <begin position="114"/>
        <end position="132"/>
    </location>
</feature>
<evidence type="ECO:0000256" key="4">
    <source>
        <dbReference type="ARBA" id="ARBA00022692"/>
    </source>
</evidence>
<evidence type="ECO:0000256" key="12">
    <source>
        <dbReference type="SAM" id="Phobius"/>
    </source>
</evidence>
<dbReference type="InterPro" id="IPR049941">
    <property type="entry name" value="LPLAT_7/PORCN-like"/>
</dbReference>
<dbReference type="WBParaSite" id="PSAMB.scaffold1186size34750.g11491.t1">
    <property type="protein sequence ID" value="PSAMB.scaffold1186size34750.g11491.t1"/>
    <property type="gene ID" value="PSAMB.scaffold1186size34750.g11491"/>
</dbReference>
<dbReference type="Proteomes" id="UP000887566">
    <property type="component" value="Unplaced"/>
</dbReference>
<dbReference type="InterPro" id="IPR004299">
    <property type="entry name" value="MBOAT_fam"/>
</dbReference>
<accession>A0A914USQ4</accession>
<evidence type="ECO:0000313" key="13">
    <source>
        <dbReference type="Proteomes" id="UP000887566"/>
    </source>
</evidence>
<feature type="transmembrane region" description="Helical" evidence="12">
    <location>
        <begin position="198"/>
        <end position="216"/>
    </location>
</feature>
<evidence type="ECO:0000256" key="9">
    <source>
        <dbReference type="ARBA" id="ARBA00038867"/>
    </source>
</evidence>
<dbReference type="GO" id="GO:0016055">
    <property type="term" value="P:Wnt signaling pathway"/>
    <property type="evidence" value="ECO:0007669"/>
    <property type="project" value="UniProtKB-KW"/>
</dbReference>